<dbReference type="AlphaFoldDB" id="A0A212AAP7"/>
<dbReference type="GO" id="GO:0003677">
    <property type="term" value="F:DNA binding"/>
    <property type="evidence" value="ECO:0007669"/>
    <property type="project" value="UniProtKB-KW"/>
</dbReference>
<comment type="caution">
    <text evidence="5">The sequence shown here is derived from an EMBL/GenBank/DDBJ whole genome shotgun (WGS) entry which is preliminary data.</text>
</comment>
<evidence type="ECO:0000256" key="1">
    <source>
        <dbReference type="ARBA" id="ARBA00023015"/>
    </source>
</evidence>
<dbReference type="PANTHER" id="PTHR30204:SF92">
    <property type="entry name" value="HTH-TYPE TRANSCRIPTIONAL REGULATOR ZNTR"/>
    <property type="match status" value="1"/>
</dbReference>
<sequence>MLTIGDLSKSTGVKVTTIRYYEQIGLLPEPDRSSGNRRLYDRPAQDRLAFVRHARDLGFSLEAIRELLDLSDDPDRSCRAADDIARRQLREVKARISRLDALRGELERMLKHCSSGTIADCRVIEVLGNHALCADAHDAGDHGRESHGAEGQA</sequence>
<dbReference type="PROSITE" id="PS50937">
    <property type="entry name" value="HTH_MERR_2"/>
    <property type="match status" value="1"/>
</dbReference>
<dbReference type="PROSITE" id="PS00552">
    <property type="entry name" value="HTH_MERR_1"/>
    <property type="match status" value="1"/>
</dbReference>
<evidence type="ECO:0000313" key="6">
    <source>
        <dbReference type="Proteomes" id="UP000196878"/>
    </source>
</evidence>
<keyword evidence="2" id="KW-0238">DNA-binding</keyword>
<keyword evidence="1" id="KW-0805">Transcription regulation</keyword>
<evidence type="ECO:0000313" key="5">
    <source>
        <dbReference type="EMBL" id="OWJ77290.1"/>
    </source>
</evidence>
<dbReference type="RefSeq" id="WP_088215630.1">
    <property type="nucleotide sequence ID" value="NZ_NIPW01000022.1"/>
</dbReference>
<evidence type="ECO:0000256" key="3">
    <source>
        <dbReference type="ARBA" id="ARBA00023163"/>
    </source>
</evidence>
<keyword evidence="3" id="KW-0804">Transcription</keyword>
<dbReference type="EMBL" id="NIPW01000022">
    <property type="protein sequence ID" value="OWJ77290.1"/>
    <property type="molecule type" value="Genomic_DNA"/>
</dbReference>
<dbReference type="InterPro" id="IPR015358">
    <property type="entry name" value="Tscrpt_reg_MerR_DNA-bd"/>
</dbReference>
<dbReference type="Gene3D" id="1.10.1660.10">
    <property type="match status" value="1"/>
</dbReference>
<proteinExistence type="predicted"/>
<dbReference type="InterPro" id="IPR000551">
    <property type="entry name" value="MerR-type_HTH_dom"/>
</dbReference>
<dbReference type="Proteomes" id="UP000196878">
    <property type="component" value="Unassembled WGS sequence"/>
</dbReference>
<gene>
    <name evidence="5" type="ORF">CDV49_11715</name>
</gene>
<keyword evidence="6" id="KW-1185">Reference proteome</keyword>
<accession>A0A212AAP7</accession>
<dbReference type="PANTHER" id="PTHR30204">
    <property type="entry name" value="REDOX-CYCLING DRUG-SENSING TRANSCRIPTIONAL ACTIVATOR SOXR"/>
    <property type="match status" value="1"/>
</dbReference>
<name>A0A212AAP7_9RHOB</name>
<dbReference type="OrthoDB" id="9802944at2"/>
<evidence type="ECO:0000259" key="4">
    <source>
        <dbReference type="PROSITE" id="PS50937"/>
    </source>
</evidence>
<dbReference type="Pfam" id="PF09278">
    <property type="entry name" value="MerR-DNA-bind"/>
    <property type="match status" value="1"/>
</dbReference>
<reference evidence="5 6" key="1">
    <citation type="submission" date="2016-12" db="EMBL/GenBank/DDBJ databases">
        <title>Comparison of Traditional DNA-DNA Hybridization with In Silico Genomic Analysis.</title>
        <authorList>
            <person name="Nicholson A.C."/>
            <person name="Humrighouse B.W."/>
            <person name="Graziano J."/>
            <person name="Lasker B."/>
            <person name="Whitney A.M."/>
            <person name="Mcquiston J.R."/>
        </authorList>
    </citation>
    <scope>NUCLEOTIDE SEQUENCE [LARGE SCALE GENOMIC DNA]</scope>
    <source>
        <strain evidence="5 6">H2240</strain>
    </source>
</reference>
<dbReference type="InterPro" id="IPR009061">
    <property type="entry name" value="DNA-bd_dom_put_sf"/>
</dbReference>
<evidence type="ECO:0000256" key="2">
    <source>
        <dbReference type="ARBA" id="ARBA00023125"/>
    </source>
</evidence>
<feature type="domain" description="HTH merR-type" evidence="4">
    <location>
        <begin position="1"/>
        <end position="70"/>
    </location>
</feature>
<dbReference type="SMART" id="SM00422">
    <property type="entry name" value="HTH_MERR"/>
    <property type="match status" value="1"/>
</dbReference>
<dbReference type="PRINTS" id="PR00040">
    <property type="entry name" value="HTHMERR"/>
</dbReference>
<dbReference type="Pfam" id="PF00376">
    <property type="entry name" value="MerR"/>
    <property type="match status" value="1"/>
</dbReference>
<dbReference type="InterPro" id="IPR047057">
    <property type="entry name" value="MerR_fam"/>
</dbReference>
<dbReference type="CDD" id="cd04785">
    <property type="entry name" value="HTH_CadR-PbrR-like"/>
    <property type="match status" value="1"/>
</dbReference>
<protein>
    <submittedName>
        <fullName evidence="5">MerR family transcriptional regulator</fullName>
    </submittedName>
</protein>
<dbReference type="SUPFAM" id="SSF46955">
    <property type="entry name" value="Putative DNA-binding domain"/>
    <property type="match status" value="1"/>
</dbReference>
<dbReference type="GO" id="GO:0003700">
    <property type="term" value="F:DNA-binding transcription factor activity"/>
    <property type="evidence" value="ECO:0007669"/>
    <property type="project" value="InterPro"/>
</dbReference>
<organism evidence="5 6">
    <name type="scientific">Haematobacter genomosp. 1</name>
    <dbReference type="NCBI Taxonomy" id="366618"/>
    <lineage>
        <taxon>Bacteria</taxon>
        <taxon>Pseudomonadati</taxon>
        <taxon>Pseudomonadota</taxon>
        <taxon>Alphaproteobacteria</taxon>
        <taxon>Rhodobacterales</taxon>
        <taxon>Paracoccaceae</taxon>
        <taxon>Haematobacter</taxon>
    </lineage>
</organism>